<dbReference type="EMBL" id="RYFI01000002">
    <property type="protein sequence ID" value="RXF75082.1"/>
    <property type="molecule type" value="Genomic_DNA"/>
</dbReference>
<name>A0A4V1KJR2_9HYPH</name>
<sequence>MFVIDQTSLFWWPVTVRWPSNEKPGQFDEQTFQMQFELLSRDETKKIFDDARAAGRSGEDANDELMRRVCKGWRDVQDVSGKSVAFTPESFAEAWRRAPVRIAVNEAYTAAMNGEAARLGN</sequence>
<comment type="caution">
    <text evidence="1">The sequence shown here is derived from an EMBL/GenBank/DDBJ whole genome shotgun (WGS) entry which is preliminary data.</text>
</comment>
<keyword evidence="2" id="KW-1185">Reference proteome</keyword>
<evidence type="ECO:0000313" key="2">
    <source>
        <dbReference type="Proteomes" id="UP000289708"/>
    </source>
</evidence>
<protein>
    <submittedName>
        <fullName evidence="1">Uncharacterized protein</fullName>
    </submittedName>
</protein>
<organism evidence="1 2">
    <name type="scientific">Hansschlegelia zhihuaiae</name>
    <dbReference type="NCBI Taxonomy" id="405005"/>
    <lineage>
        <taxon>Bacteria</taxon>
        <taxon>Pseudomonadati</taxon>
        <taxon>Pseudomonadota</taxon>
        <taxon>Alphaproteobacteria</taxon>
        <taxon>Hyphomicrobiales</taxon>
        <taxon>Methylopilaceae</taxon>
        <taxon>Hansschlegelia</taxon>
    </lineage>
</organism>
<reference evidence="1 2" key="1">
    <citation type="submission" date="2018-12" db="EMBL/GenBank/DDBJ databases">
        <title>bacterium Hansschlegelia zhihuaiae S113.</title>
        <authorList>
            <person name="He J."/>
        </authorList>
    </citation>
    <scope>NUCLEOTIDE SEQUENCE [LARGE SCALE GENOMIC DNA]</scope>
    <source>
        <strain evidence="1 2">S 113</strain>
    </source>
</reference>
<dbReference type="AlphaFoldDB" id="A0A4V1KJR2"/>
<dbReference type="OrthoDB" id="7690128at2"/>
<gene>
    <name evidence="1" type="ORF">EK403_03265</name>
</gene>
<evidence type="ECO:0000313" key="1">
    <source>
        <dbReference type="EMBL" id="RXF75082.1"/>
    </source>
</evidence>
<dbReference type="Proteomes" id="UP000289708">
    <property type="component" value="Unassembled WGS sequence"/>
</dbReference>
<proteinExistence type="predicted"/>
<dbReference type="RefSeq" id="WP_128776072.1">
    <property type="nucleotide sequence ID" value="NZ_RYFI01000002.1"/>
</dbReference>
<accession>A0A4V1KJR2</accession>